<evidence type="ECO:0000313" key="1">
    <source>
        <dbReference type="EMBL" id="TQN30734.1"/>
    </source>
</evidence>
<proteinExistence type="predicted"/>
<dbReference type="AlphaFoldDB" id="A0A543NG10"/>
<dbReference type="Proteomes" id="UP000317422">
    <property type="component" value="Unassembled WGS sequence"/>
</dbReference>
<accession>A0A543NG10</accession>
<sequence length="56" mass="6363">MDEPNVNVRRHESKPGWFVVEIEGEWFASSLHPRGDNLYLTLAPRGGPDDARDTAR</sequence>
<protein>
    <submittedName>
        <fullName evidence="1">Uncharacterized protein</fullName>
    </submittedName>
</protein>
<dbReference type="RefSeq" id="WP_170181488.1">
    <property type="nucleotide sequence ID" value="NZ_VFQC01000001.1"/>
</dbReference>
<gene>
    <name evidence="1" type="ORF">FHX37_0616</name>
</gene>
<organism evidence="1 2">
    <name type="scientific">Haloactinospora alba</name>
    <dbReference type="NCBI Taxonomy" id="405555"/>
    <lineage>
        <taxon>Bacteria</taxon>
        <taxon>Bacillati</taxon>
        <taxon>Actinomycetota</taxon>
        <taxon>Actinomycetes</taxon>
        <taxon>Streptosporangiales</taxon>
        <taxon>Nocardiopsidaceae</taxon>
        <taxon>Haloactinospora</taxon>
    </lineage>
</organism>
<dbReference type="EMBL" id="VFQC01000001">
    <property type="protein sequence ID" value="TQN30734.1"/>
    <property type="molecule type" value="Genomic_DNA"/>
</dbReference>
<keyword evidence="2" id="KW-1185">Reference proteome</keyword>
<reference evidence="1 2" key="1">
    <citation type="submission" date="2019-06" db="EMBL/GenBank/DDBJ databases">
        <title>Sequencing the genomes of 1000 actinobacteria strains.</title>
        <authorList>
            <person name="Klenk H.-P."/>
        </authorList>
    </citation>
    <scope>NUCLEOTIDE SEQUENCE [LARGE SCALE GENOMIC DNA]</scope>
    <source>
        <strain evidence="1 2">DSM 45015</strain>
    </source>
</reference>
<comment type="caution">
    <text evidence="1">The sequence shown here is derived from an EMBL/GenBank/DDBJ whole genome shotgun (WGS) entry which is preliminary data.</text>
</comment>
<name>A0A543NG10_9ACTN</name>
<evidence type="ECO:0000313" key="2">
    <source>
        <dbReference type="Proteomes" id="UP000317422"/>
    </source>
</evidence>